<evidence type="ECO:0000259" key="7">
    <source>
        <dbReference type="Pfam" id="PF00326"/>
    </source>
</evidence>
<dbReference type="FunFam" id="3.40.50.1820:FF:000028">
    <property type="entry name" value="S9 family peptidase"/>
    <property type="match status" value="1"/>
</dbReference>
<keyword evidence="3 6" id="KW-0732">Signal</keyword>
<evidence type="ECO:0000256" key="4">
    <source>
        <dbReference type="ARBA" id="ARBA00022801"/>
    </source>
</evidence>
<evidence type="ECO:0000313" key="9">
    <source>
        <dbReference type="Proteomes" id="UP000620104"/>
    </source>
</evidence>
<evidence type="ECO:0000256" key="5">
    <source>
        <dbReference type="ARBA" id="ARBA00032829"/>
    </source>
</evidence>
<feature type="chain" id="PRO_5034080303" description="Dipeptidyl-peptidase V" evidence="6">
    <location>
        <begin position="20"/>
        <end position="767"/>
    </location>
</feature>
<dbReference type="OrthoDB" id="416344at2759"/>
<dbReference type="PANTHER" id="PTHR42776:SF13">
    <property type="entry name" value="DIPEPTIDYL-PEPTIDASE 5"/>
    <property type="match status" value="1"/>
</dbReference>
<dbReference type="SUPFAM" id="SSF82171">
    <property type="entry name" value="DPP6 N-terminal domain-like"/>
    <property type="match status" value="1"/>
</dbReference>
<evidence type="ECO:0000256" key="6">
    <source>
        <dbReference type="SAM" id="SignalP"/>
    </source>
</evidence>
<organism evidence="8 9">
    <name type="scientific">Naganishia liquefaciens</name>
    <dbReference type="NCBI Taxonomy" id="104408"/>
    <lineage>
        <taxon>Eukaryota</taxon>
        <taxon>Fungi</taxon>
        <taxon>Dikarya</taxon>
        <taxon>Basidiomycota</taxon>
        <taxon>Agaricomycotina</taxon>
        <taxon>Tremellomycetes</taxon>
        <taxon>Filobasidiales</taxon>
        <taxon>Filobasidiaceae</taxon>
        <taxon>Naganishia</taxon>
    </lineage>
</organism>
<sequence>MKAQVLVSLWLALATSVSARNPDNLKKDHDVVFTPKDMLALPRPAPVVVAPDGRLGLSVLSQHSFETRKTTASLHVIRLNETSGPEPVLALESVPGRFSFSDPVWLSEYTFAYINRTNADVAVWSRDLHHTGHHGLALAEPRHLLDFPTGSSPSSLKFLSDKKSASKASSGVLAFSAHVWLGHDIEDTQRLEEEYANRGDDAMIWDELFIREWDAWRNPDKVHQIFLAHIPASGAEAAKAKKPVFHSPFNASGIWSLMQPFETSDYDLTWDHAHHGGRRVRLAVQIKDKHLNYAFNSRRQIYLTSVHSPSSGGNGFASDGDVQMVTSGEHGDVSAITFNPNGTILSWLQREENGAESARSRLVTYDLGLQTRTVWTETWDRSPSAIAWAKNSESIYLLAEDQGSTLPYHLTHPGHLPTPLLFNGTTSSITPLGDSRFLLGISTLTHPTENYILELHAPKHQDGDTDGDKLPFSNLTSLTHWSDPGLAHVNLAKGEKFWFKGAQGRDVMGWFLPPRGYKKGSHKKWPLAFLIHGGPEGAWEDSWSTRWNLNVFAQQGYAVVAINPTGSTGYGQDFVEAIYQNWGGSPYKDLVAGLQYILGEHPEIDPDRLTALGASYGGYMINWLQGHNELTNFKAFVCHDGLFETHMMYYMTEQVYFPQRENGGLPPWQTRAPYEKWSPNNFVHEWSTPALIIHGGKDFRVPDTQGISAFTALQSRGIPSRFLYFKDENHWVLDPQNSLRWHQEVFRWLDEWVGHANEDYALSLQIQ</sequence>
<keyword evidence="2" id="KW-0645">Protease</keyword>
<proteinExistence type="inferred from homology"/>
<gene>
    <name evidence="8" type="ORF">NliqN6_4865</name>
</gene>
<feature type="domain" description="Peptidase S9 prolyl oligopeptidase catalytic" evidence="7">
    <location>
        <begin position="543"/>
        <end position="755"/>
    </location>
</feature>
<name>A0A8H3YGM8_9TREE</name>
<dbReference type="AlphaFoldDB" id="A0A8H3YGM8"/>
<dbReference type="Pfam" id="PF00326">
    <property type="entry name" value="Peptidase_S9"/>
    <property type="match status" value="1"/>
</dbReference>
<dbReference type="EMBL" id="BLZA01000030">
    <property type="protein sequence ID" value="GHJ88463.1"/>
    <property type="molecule type" value="Genomic_DNA"/>
</dbReference>
<dbReference type="Gene3D" id="3.40.50.1820">
    <property type="entry name" value="alpha/beta hydrolase"/>
    <property type="match status" value="1"/>
</dbReference>
<dbReference type="InterPro" id="IPR029058">
    <property type="entry name" value="AB_hydrolase_fold"/>
</dbReference>
<dbReference type="GO" id="GO:0004252">
    <property type="term" value="F:serine-type endopeptidase activity"/>
    <property type="evidence" value="ECO:0007669"/>
    <property type="project" value="TreeGrafter"/>
</dbReference>
<dbReference type="SUPFAM" id="SSF53474">
    <property type="entry name" value="alpha/beta-Hydrolases"/>
    <property type="match status" value="1"/>
</dbReference>
<comment type="similarity">
    <text evidence="1">Belongs to the peptidase S9C family.</text>
</comment>
<accession>A0A8H3YGM8</accession>
<evidence type="ECO:0000313" key="8">
    <source>
        <dbReference type="EMBL" id="GHJ88463.1"/>
    </source>
</evidence>
<keyword evidence="9" id="KW-1185">Reference proteome</keyword>
<keyword evidence="4" id="KW-0378">Hydrolase</keyword>
<evidence type="ECO:0000256" key="1">
    <source>
        <dbReference type="ARBA" id="ARBA00010040"/>
    </source>
</evidence>
<evidence type="ECO:0000256" key="3">
    <source>
        <dbReference type="ARBA" id="ARBA00022729"/>
    </source>
</evidence>
<reference evidence="8" key="1">
    <citation type="submission" date="2020-07" db="EMBL/GenBank/DDBJ databases">
        <title>Draft Genome Sequence of a Deep-Sea Yeast, Naganishia (Cryptococcus) liquefaciens strain N6.</title>
        <authorList>
            <person name="Han Y.W."/>
            <person name="Kajitani R."/>
            <person name="Morimoto H."/>
            <person name="Parhat M."/>
            <person name="Tsubouchi H."/>
            <person name="Bakenova O."/>
            <person name="Ogata M."/>
            <person name="Argunhan B."/>
            <person name="Aoki R."/>
            <person name="Kajiwara S."/>
            <person name="Itoh T."/>
            <person name="Iwasaki H."/>
        </authorList>
    </citation>
    <scope>NUCLEOTIDE SEQUENCE</scope>
    <source>
        <strain evidence="8">N6</strain>
    </source>
</reference>
<feature type="signal peptide" evidence="6">
    <location>
        <begin position="1"/>
        <end position="19"/>
    </location>
</feature>
<dbReference type="Proteomes" id="UP000620104">
    <property type="component" value="Unassembled WGS sequence"/>
</dbReference>
<comment type="caution">
    <text evidence="8">The sequence shown here is derived from an EMBL/GenBank/DDBJ whole genome shotgun (WGS) entry which is preliminary data.</text>
</comment>
<dbReference type="InterPro" id="IPR001375">
    <property type="entry name" value="Peptidase_S9_cat"/>
</dbReference>
<evidence type="ECO:0000256" key="2">
    <source>
        <dbReference type="ARBA" id="ARBA00022670"/>
    </source>
</evidence>
<dbReference type="PANTHER" id="PTHR42776">
    <property type="entry name" value="SERINE PEPTIDASE S9 FAMILY MEMBER"/>
    <property type="match status" value="1"/>
</dbReference>
<protein>
    <recommendedName>
        <fullName evidence="5">Dipeptidyl-peptidase V</fullName>
    </recommendedName>
</protein>
<dbReference type="GO" id="GO:0006508">
    <property type="term" value="P:proteolysis"/>
    <property type="evidence" value="ECO:0007669"/>
    <property type="project" value="UniProtKB-KW"/>
</dbReference>